<feature type="transmembrane region" description="Helical" evidence="1">
    <location>
        <begin position="12"/>
        <end position="28"/>
    </location>
</feature>
<keyword evidence="4" id="KW-1185">Reference proteome</keyword>
<dbReference type="EMBL" id="JBBMFS010000008">
    <property type="protein sequence ID" value="MEQ2555325.1"/>
    <property type="molecule type" value="Genomic_DNA"/>
</dbReference>
<name>A0ABV1H762_9FIRM</name>
<feature type="transmembrane region" description="Helical" evidence="1">
    <location>
        <begin position="40"/>
        <end position="61"/>
    </location>
</feature>
<dbReference type="Pfam" id="PF01757">
    <property type="entry name" value="Acyl_transf_3"/>
    <property type="match status" value="1"/>
</dbReference>
<evidence type="ECO:0000313" key="4">
    <source>
        <dbReference type="Proteomes" id="UP001546774"/>
    </source>
</evidence>
<feature type="transmembrane region" description="Helical" evidence="1">
    <location>
        <begin position="138"/>
        <end position="157"/>
    </location>
</feature>
<sequence length="348" mass="39976">MSSKSGKIQSIEFLRFLALLGVFLVHYLNEYSNNNVKIDIPIVSGGVGVAFFFAISAYLLVKTTKKETGLLRSILKKIVVLLPAYEFLIVLIFLAWIAAPSLFKTFDINSKSLLMSMFLIPYKTQGIPFCCPILPVGWTLEIQMAVFIVYYILFYIFKSQKKTVYGMSIVIGAVMCWNYIGRGDNIITFAYGQFYMVYFVIGFLVALYDDKIRSLIHAKRFDNNEKKTNLLFLCICVAVFITFSCIYKENIICAAIIAFTFIAAVTLFEKRTFPKSILFMGKISYSFYLIHYLVVKFYLRVVYFGTNSLLIILGLLVCFMVTVGLSWIYWNIFQKRIPSRLLMFISGR</sequence>
<feature type="transmembrane region" description="Helical" evidence="1">
    <location>
        <begin position="309"/>
        <end position="330"/>
    </location>
</feature>
<evidence type="ECO:0000256" key="1">
    <source>
        <dbReference type="SAM" id="Phobius"/>
    </source>
</evidence>
<dbReference type="EC" id="2.3.-.-" evidence="3"/>
<comment type="caution">
    <text evidence="3">The sequence shown here is derived from an EMBL/GenBank/DDBJ whole genome shotgun (WGS) entry which is preliminary data.</text>
</comment>
<accession>A0ABV1H762</accession>
<evidence type="ECO:0000259" key="2">
    <source>
        <dbReference type="Pfam" id="PF01757"/>
    </source>
</evidence>
<dbReference type="PANTHER" id="PTHR23028">
    <property type="entry name" value="ACETYLTRANSFERASE"/>
    <property type="match status" value="1"/>
</dbReference>
<reference evidence="3" key="1">
    <citation type="submission" date="2024-03" db="EMBL/GenBank/DDBJ databases">
        <title>Human intestinal bacterial collection.</title>
        <authorList>
            <person name="Pauvert C."/>
            <person name="Hitch T.C.A."/>
            <person name="Clavel T."/>
        </authorList>
    </citation>
    <scope>NUCLEOTIDE SEQUENCE [LARGE SCALE GENOMIC DNA]</scope>
    <source>
        <strain evidence="3">CLA-AA-H89B</strain>
    </source>
</reference>
<keyword evidence="3" id="KW-0012">Acyltransferase</keyword>
<feature type="transmembrane region" description="Helical" evidence="1">
    <location>
        <begin position="229"/>
        <end position="246"/>
    </location>
</feature>
<protein>
    <submittedName>
        <fullName evidence="3">Acyltransferase</fullName>
        <ecNumber evidence="3">2.3.-.-</ecNumber>
    </submittedName>
</protein>
<keyword evidence="1" id="KW-0812">Transmembrane</keyword>
<dbReference type="GO" id="GO:0016746">
    <property type="term" value="F:acyltransferase activity"/>
    <property type="evidence" value="ECO:0007669"/>
    <property type="project" value="UniProtKB-KW"/>
</dbReference>
<dbReference type="InterPro" id="IPR050879">
    <property type="entry name" value="Acyltransferase_3"/>
</dbReference>
<feature type="domain" description="Acyltransferase 3" evidence="2">
    <location>
        <begin position="9"/>
        <end position="329"/>
    </location>
</feature>
<keyword evidence="1" id="KW-1133">Transmembrane helix</keyword>
<feature type="transmembrane region" description="Helical" evidence="1">
    <location>
        <begin position="252"/>
        <end position="273"/>
    </location>
</feature>
<feature type="transmembrane region" description="Helical" evidence="1">
    <location>
        <begin position="186"/>
        <end position="208"/>
    </location>
</feature>
<keyword evidence="1" id="KW-0472">Membrane</keyword>
<feature type="transmembrane region" description="Helical" evidence="1">
    <location>
        <begin position="82"/>
        <end position="103"/>
    </location>
</feature>
<dbReference type="InterPro" id="IPR002656">
    <property type="entry name" value="Acyl_transf_3_dom"/>
</dbReference>
<proteinExistence type="predicted"/>
<keyword evidence="3" id="KW-0808">Transferase</keyword>
<evidence type="ECO:0000313" key="3">
    <source>
        <dbReference type="EMBL" id="MEQ2555325.1"/>
    </source>
</evidence>
<organism evidence="3 4">
    <name type="scientific">Lachnospira intestinalis</name>
    <dbReference type="NCBI Taxonomy" id="3133158"/>
    <lineage>
        <taxon>Bacteria</taxon>
        <taxon>Bacillati</taxon>
        <taxon>Bacillota</taxon>
        <taxon>Clostridia</taxon>
        <taxon>Lachnospirales</taxon>
        <taxon>Lachnospiraceae</taxon>
        <taxon>Lachnospira</taxon>
    </lineage>
</organism>
<dbReference type="Proteomes" id="UP001546774">
    <property type="component" value="Unassembled WGS sequence"/>
</dbReference>
<feature type="transmembrane region" description="Helical" evidence="1">
    <location>
        <begin position="164"/>
        <end position="180"/>
    </location>
</feature>
<gene>
    <name evidence="3" type="ORF">WMO37_09940</name>
</gene>